<protein>
    <submittedName>
        <fullName evidence="2">Uncharacterized protein</fullName>
    </submittedName>
</protein>
<dbReference type="Proteomes" id="UP001160390">
    <property type="component" value="Unassembled WGS sequence"/>
</dbReference>
<organism evidence="2 3">
    <name type="scientific">Clonostachys chloroleuca</name>
    <dbReference type="NCBI Taxonomy" id="1926264"/>
    <lineage>
        <taxon>Eukaryota</taxon>
        <taxon>Fungi</taxon>
        <taxon>Dikarya</taxon>
        <taxon>Ascomycota</taxon>
        <taxon>Pezizomycotina</taxon>
        <taxon>Sordariomycetes</taxon>
        <taxon>Hypocreomycetidae</taxon>
        <taxon>Hypocreales</taxon>
        <taxon>Bionectriaceae</taxon>
        <taxon>Clonostachys</taxon>
    </lineage>
</organism>
<dbReference type="PANTHER" id="PTHR21054:SF2">
    <property type="entry name" value="MIP04191P"/>
    <property type="match status" value="1"/>
</dbReference>
<comment type="caution">
    <text evidence="2">The sequence shown here is derived from an EMBL/GenBank/DDBJ whole genome shotgun (WGS) entry which is preliminary data.</text>
</comment>
<feature type="region of interest" description="Disordered" evidence="1">
    <location>
        <begin position="646"/>
        <end position="706"/>
    </location>
</feature>
<accession>A0AA35MEB0</accession>
<dbReference type="AlphaFoldDB" id="A0AA35MEB0"/>
<reference evidence="2" key="1">
    <citation type="submission" date="2023-01" db="EMBL/GenBank/DDBJ databases">
        <authorList>
            <person name="Piombo E."/>
        </authorList>
    </citation>
    <scope>NUCLEOTIDE SEQUENCE</scope>
</reference>
<dbReference type="EMBL" id="CABFNP030001262">
    <property type="protein sequence ID" value="CAI6095214.1"/>
    <property type="molecule type" value="Genomic_DNA"/>
</dbReference>
<dbReference type="GO" id="GO:0005737">
    <property type="term" value="C:cytoplasm"/>
    <property type="evidence" value="ECO:0007669"/>
    <property type="project" value="TreeGrafter"/>
</dbReference>
<evidence type="ECO:0000313" key="2">
    <source>
        <dbReference type="EMBL" id="CAI6095214.1"/>
    </source>
</evidence>
<dbReference type="Pfam" id="PF12044">
    <property type="entry name" value="Metallopep"/>
    <property type="match status" value="1"/>
</dbReference>
<dbReference type="PANTHER" id="PTHR21054">
    <property type="entry name" value="ZINC METALLOPROTEINASE-RELATED"/>
    <property type="match status" value="1"/>
</dbReference>
<evidence type="ECO:0000256" key="1">
    <source>
        <dbReference type="SAM" id="MobiDB-lite"/>
    </source>
</evidence>
<keyword evidence="3" id="KW-1185">Reference proteome</keyword>
<name>A0AA35MEB0_9HYPO</name>
<feature type="compositionally biased region" description="Acidic residues" evidence="1">
    <location>
        <begin position="672"/>
        <end position="688"/>
    </location>
</feature>
<evidence type="ECO:0000313" key="3">
    <source>
        <dbReference type="Proteomes" id="UP001160390"/>
    </source>
</evidence>
<dbReference type="InterPro" id="IPR053002">
    <property type="entry name" value="Metalloproteinase_M10B"/>
</dbReference>
<proteinExistence type="predicted"/>
<sequence length="734" mass="81479">MFTIENIKDGEIVHQMSLLIKGFSDNCVIAHTNILVSVSAESERETGGGRKQEWPMSRGCFKALVILNPGKNDIIISNLSVGLTTISVNYLPVAQTPPLHLAILVAHDSAEKIDFPPCKAGSIADHGTLGAAIKKLRMAAAMCQALLAEEMHAAGLGRRSFRLELEDGIDTLRSESMYDTRRSALYRSTIKVHVLRTDKTVAEIRRAEGTPGHNELLEIFTKALETEEGLFGPKGVVAGLVLDSSYDASKDILSGHASFAKHDPSSMSVGVIGSQLVYTWPRFSEEVANCLSDITGNEFNVRTTNWASCAMSQGSFFEKIGHAFGIPLEATFMKLGHWQDWPKHFLPHPPTKGEGLLTTDDNVKWEWSLEDKLRLLGEPHFAHPMDEERDSHAPTIYVRGQAGFDQLAIECRAGIAAAYLNGIAIHRMPTSKPLRQLVISFMTLKYDYEQQEALRLKVLSMNGKHVDLPVWKVVSSQAPVRIPGTEMYLRRVNAGHPMTKSDRSWAAMLKKRDDQGQMVRAHKIDMRVDSRFRGVGIYYDDGIKVDCGKRGGRDAPARVITLPKKVRICSVEVAYSEPTRFVGMQIHLSNGQAIGALNEGASKVTLEMKPNANEEIVGFYGMNGPDGECCQFGILKAPKDAPLPDSLYDKAELQGGSGSYYDPDNDRRGSVTEEEEPSDVDEADTSDDEVARQSDVPMSWGCDDEYEYGNEEAEFYWDDEDDDGNRYYYEYGYE</sequence>
<dbReference type="InterPro" id="IPR021917">
    <property type="entry name" value="Unchr_Zn-peptidase-like"/>
</dbReference>
<gene>
    <name evidence="2" type="ORF">CCHLO57077_00013267</name>
</gene>
<dbReference type="InterPro" id="IPR036404">
    <property type="entry name" value="Jacalin-like_lectin_dom_sf"/>
</dbReference>
<dbReference type="Gene3D" id="2.100.10.30">
    <property type="entry name" value="Jacalin-like lectin domain"/>
    <property type="match status" value="1"/>
</dbReference>